<evidence type="ECO:0000313" key="4">
    <source>
        <dbReference type="Proteomes" id="UP000325933"/>
    </source>
</evidence>
<evidence type="ECO:0000313" key="5">
    <source>
        <dbReference type="Proteomes" id="UP000326364"/>
    </source>
</evidence>
<comment type="caution">
    <text evidence="3">The sequence shown here is derived from an EMBL/GenBank/DDBJ whole genome shotgun (WGS) entry which is preliminary data.</text>
</comment>
<evidence type="ECO:0000313" key="3">
    <source>
        <dbReference type="EMBL" id="KAA9029255.1"/>
    </source>
</evidence>
<reference evidence="4 5" key="1">
    <citation type="submission" date="2019-09" db="EMBL/GenBank/DDBJ databases">
        <authorList>
            <person name="Feng G."/>
        </authorList>
    </citation>
    <scope>NUCLEOTIDE SEQUENCE [LARGE SCALE GENOMIC DNA]</scope>
    <source>
        <strain evidence="3 4">KACC 19283</strain>
        <strain evidence="2 5">KACC 19284</strain>
    </source>
</reference>
<evidence type="ECO:0000313" key="2">
    <source>
        <dbReference type="EMBL" id="KAA9015291.1"/>
    </source>
</evidence>
<dbReference type="InterPro" id="IPR014710">
    <property type="entry name" value="RmlC-like_jellyroll"/>
</dbReference>
<evidence type="ECO:0000259" key="1">
    <source>
        <dbReference type="Pfam" id="PF17954"/>
    </source>
</evidence>
<dbReference type="Pfam" id="PF17954">
    <property type="entry name" value="Pirin_C_2"/>
    <property type="match status" value="1"/>
</dbReference>
<proteinExistence type="predicted"/>
<sequence length="68" mass="7104">MTKHHIPNGLSADIPITAASAYAFLLKGAVTHDGTGLAPYEGIAIDGEKRLVVSGKDDAELMLIEMPA</sequence>
<dbReference type="Gene3D" id="2.60.120.10">
    <property type="entry name" value="Jelly Rolls"/>
    <property type="match status" value="1"/>
</dbReference>
<dbReference type="Proteomes" id="UP000326364">
    <property type="component" value="Unassembled WGS sequence"/>
</dbReference>
<dbReference type="InterPro" id="IPR041602">
    <property type="entry name" value="Quercetinase_C"/>
</dbReference>
<keyword evidence="5" id="KW-1185">Reference proteome</keyword>
<accession>A0A5J5I5T9</accession>
<dbReference type="EMBL" id="VYQB01000010">
    <property type="protein sequence ID" value="KAA9015291.1"/>
    <property type="molecule type" value="Genomic_DNA"/>
</dbReference>
<protein>
    <recommendedName>
        <fullName evidence="1">Quercetin 2,3-dioxygenase C-terminal cupin domain-containing protein</fullName>
    </recommendedName>
</protein>
<dbReference type="Proteomes" id="UP000325933">
    <property type="component" value="Unassembled WGS sequence"/>
</dbReference>
<gene>
    <name evidence="3" type="ORF">F4U95_12050</name>
    <name evidence="2" type="ORF">F4U96_13880</name>
</gene>
<feature type="domain" description="Quercetin 2,3-dioxygenase C-terminal cupin" evidence="1">
    <location>
        <begin position="15"/>
        <end position="66"/>
    </location>
</feature>
<dbReference type="RefSeq" id="WP_120251116.1">
    <property type="nucleotide sequence ID" value="NZ_JBNNIY010000008.1"/>
</dbReference>
<dbReference type="AlphaFoldDB" id="A0A5J5I5T9"/>
<dbReference type="EMBL" id="VYQA01000008">
    <property type="protein sequence ID" value="KAA9029255.1"/>
    <property type="molecule type" value="Genomic_DNA"/>
</dbReference>
<name>A0A5J5I5T9_9SPHN</name>
<organism evidence="3 4">
    <name type="scientific">Sphingobium limneticum</name>
    <dbReference type="NCBI Taxonomy" id="1007511"/>
    <lineage>
        <taxon>Bacteria</taxon>
        <taxon>Pseudomonadati</taxon>
        <taxon>Pseudomonadota</taxon>
        <taxon>Alphaproteobacteria</taxon>
        <taxon>Sphingomonadales</taxon>
        <taxon>Sphingomonadaceae</taxon>
        <taxon>Sphingobium</taxon>
    </lineage>
</organism>